<protein>
    <submittedName>
        <fullName evidence="1">Uncharacterized protein</fullName>
    </submittedName>
</protein>
<dbReference type="EMBL" id="AAAB01008900">
    <property type="status" value="NOT_ANNOTATED_CDS"/>
    <property type="molecule type" value="Genomic_DNA"/>
</dbReference>
<name>A0A903XWW7_ANOGA</name>
<evidence type="ECO:0000313" key="2">
    <source>
        <dbReference type="Proteomes" id="UP000007062"/>
    </source>
</evidence>
<proteinExistence type="predicted"/>
<dbReference type="Proteomes" id="UP000007062">
    <property type="component" value="Chromosome 2L"/>
</dbReference>
<reference evidence="1" key="3">
    <citation type="submission" date="2022-10" db="UniProtKB">
        <authorList>
            <consortium name="EnsemblMetazoa"/>
        </authorList>
    </citation>
    <scope>IDENTIFICATION</scope>
    <source>
        <strain evidence="1">PEST</strain>
    </source>
</reference>
<reference evidence="1 2" key="1">
    <citation type="journal article" date="2002" name="Science">
        <title>The genome sequence of the malaria mosquito Anopheles gambiae.</title>
        <authorList>
            <person name="Holt R.A."/>
            <person name="Subramanian G.M."/>
            <person name="Halpern A."/>
            <person name="Sutton G.G."/>
            <person name="Charlab R."/>
            <person name="Nusskern D.R."/>
            <person name="Wincker P."/>
            <person name="Clark A.G."/>
            <person name="Ribeiro J.M."/>
            <person name="Wides R."/>
            <person name="Salzberg S.L."/>
            <person name="Loftus B."/>
            <person name="Yandell M."/>
            <person name="Majoros W.H."/>
            <person name="Rusch D.B."/>
            <person name="Lai Z."/>
            <person name="Kraft C.L."/>
            <person name="Abril J.F."/>
            <person name="Anthouard V."/>
            <person name="Arensburger P."/>
            <person name="Atkinson P.W."/>
            <person name="Baden H."/>
            <person name="de Berardinis V."/>
            <person name="Baldwin D."/>
            <person name="Benes V."/>
            <person name="Biedler J."/>
            <person name="Blass C."/>
            <person name="Bolanos R."/>
            <person name="Boscus D."/>
            <person name="Barnstead M."/>
            <person name="Cai S."/>
            <person name="Center A."/>
            <person name="Chaturverdi K."/>
            <person name="Christophides G.K."/>
            <person name="Chrystal M.A."/>
            <person name="Clamp M."/>
            <person name="Cravchik A."/>
            <person name="Curwen V."/>
            <person name="Dana A."/>
            <person name="Delcher A."/>
            <person name="Dew I."/>
            <person name="Evans C.A."/>
            <person name="Flanigan M."/>
            <person name="Grundschober-Freimoser A."/>
            <person name="Friedli L."/>
            <person name="Gu Z."/>
            <person name="Guan P."/>
            <person name="Guigo R."/>
            <person name="Hillenmeyer M.E."/>
            <person name="Hladun S.L."/>
            <person name="Hogan J.R."/>
            <person name="Hong Y.S."/>
            <person name="Hoover J."/>
            <person name="Jaillon O."/>
            <person name="Ke Z."/>
            <person name="Kodira C."/>
            <person name="Kokoza E."/>
            <person name="Koutsos A."/>
            <person name="Letunic I."/>
            <person name="Levitsky A."/>
            <person name="Liang Y."/>
            <person name="Lin J.J."/>
            <person name="Lobo N.F."/>
            <person name="Lopez J.R."/>
            <person name="Malek J.A."/>
            <person name="McIntosh T.C."/>
            <person name="Meister S."/>
            <person name="Miller J."/>
            <person name="Mobarry C."/>
            <person name="Mongin E."/>
            <person name="Murphy S.D."/>
            <person name="O'Brochta D.A."/>
            <person name="Pfannkoch C."/>
            <person name="Qi R."/>
            <person name="Regier M.A."/>
            <person name="Remington K."/>
            <person name="Shao H."/>
            <person name="Sharakhova M.V."/>
            <person name="Sitter C.D."/>
            <person name="Shetty J."/>
            <person name="Smith T.J."/>
            <person name="Strong R."/>
            <person name="Sun J."/>
            <person name="Thomasova D."/>
            <person name="Ton L.Q."/>
            <person name="Topalis P."/>
            <person name="Tu Z."/>
            <person name="Unger M.F."/>
            <person name="Walenz B."/>
            <person name="Wang A."/>
            <person name="Wang J."/>
            <person name="Wang M."/>
            <person name="Wang X."/>
            <person name="Woodford K.J."/>
            <person name="Wortman J.R."/>
            <person name="Wu M."/>
            <person name="Yao A."/>
            <person name="Zdobnov E.M."/>
            <person name="Zhang H."/>
            <person name="Zhao Q."/>
            <person name="Zhao S."/>
            <person name="Zhu S.C."/>
            <person name="Zhimulev I."/>
            <person name="Coluzzi M."/>
            <person name="della Torre A."/>
            <person name="Roth C.W."/>
            <person name="Louis C."/>
            <person name="Kalush F."/>
            <person name="Mural R.J."/>
            <person name="Myers E.W."/>
            <person name="Adams M.D."/>
            <person name="Smith H.O."/>
            <person name="Broder S."/>
            <person name="Gardner M.J."/>
            <person name="Fraser C.M."/>
            <person name="Birney E."/>
            <person name="Bork P."/>
            <person name="Brey P.T."/>
            <person name="Venter J.C."/>
            <person name="Weissenbach J."/>
            <person name="Kafatos F.C."/>
            <person name="Collins F.H."/>
            <person name="Hoffman S.L."/>
        </authorList>
    </citation>
    <scope>NUCLEOTIDE SEQUENCE [LARGE SCALE GENOMIC DNA]</scope>
    <source>
        <strain evidence="1 2">PEST</strain>
    </source>
</reference>
<evidence type="ECO:0000313" key="1">
    <source>
        <dbReference type="EnsemblMetazoa" id="AGAP029843-PA"/>
    </source>
</evidence>
<reference evidence="1 2" key="2">
    <citation type="journal article" date="2004" name="Trends Parasitol.">
        <title>The Anopheles gambiae genome: an update.</title>
        <authorList>
            <person name="Mongin E."/>
            <person name="Louis C."/>
            <person name="Holt R.A."/>
            <person name="Birney E."/>
            <person name="Collins F.H."/>
        </authorList>
    </citation>
    <scope>NUCLEOTIDE SEQUENCE [LARGE SCALE GENOMIC DNA]</scope>
    <source>
        <strain evidence="1 2">PEST</strain>
    </source>
</reference>
<sequence length="108" mass="12013">MDVLYCNASSPRGVIASEPSADKETVNRSETPCISMKCCERTALFGQGYATEPSEWNGPVRIVRYAEGKQKYNVLSNQSQKQGRYAQRCSCTPCVYVSVNEVTCERSD</sequence>
<dbReference type="EnsemblMetazoa" id="AGAP029843-RA">
    <property type="protein sequence ID" value="AGAP029843-PA"/>
    <property type="gene ID" value="AGAP029843"/>
</dbReference>
<dbReference type="AlphaFoldDB" id="A0A903XWW7"/>
<keyword evidence="2" id="KW-1185">Reference proteome</keyword>
<accession>A0A903XWW7</accession>
<organism evidence="1 2">
    <name type="scientific">Anopheles gambiae</name>
    <name type="common">African malaria mosquito</name>
    <dbReference type="NCBI Taxonomy" id="7165"/>
    <lineage>
        <taxon>Eukaryota</taxon>
        <taxon>Metazoa</taxon>
        <taxon>Ecdysozoa</taxon>
        <taxon>Arthropoda</taxon>
        <taxon>Hexapoda</taxon>
        <taxon>Insecta</taxon>
        <taxon>Pterygota</taxon>
        <taxon>Neoptera</taxon>
        <taxon>Endopterygota</taxon>
        <taxon>Diptera</taxon>
        <taxon>Nematocera</taxon>
        <taxon>Culicoidea</taxon>
        <taxon>Culicidae</taxon>
        <taxon>Anophelinae</taxon>
        <taxon>Anopheles</taxon>
    </lineage>
</organism>